<keyword evidence="1" id="KW-0732">Signal</keyword>
<name>A0A327XSE9_9RHOB</name>
<organism evidence="2 3">
    <name type="scientific">Salipiger aestuarii</name>
    <dbReference type="NCBI Taxonomy" id="568098"/>
    <lineage>
        <taxon>Bacteria</taxon>
        <taxon>Pseudomonadati</taxon>
        <taxon>Pseudomonadota</taxon>
        <taxon>Alphaproteobacteria</taxon>
        <taxon>Rhodobacterales</taxon>
        <taxon>Roseobacteraceae</taxon>
        <taxon>Salipiger</taxon>
    </lineage>
</organism>
<dbReference type="PROSITE" id="PS51257">
    <property type="entry name" value="PROKAR_LIPOPROTEIN"/>
    <property type="match status" value="1"/>
</dbReference>
<accession>A0A327XSE9</accession>
<dbReference type="EMBL" id="QLMG01000047">
    <property type="protein sequence ID" value="RAK11683.1"/>
    <property type="molecule type" value="Genomic_DNA"/>
</dbReference>
<gene>
    <name evidence="2" type="ORF">ATI53_104719</name>
</gene>
<proteinExistence type="predicted"/>
<dbReference type="Proteomes" id="UP000249165">
    <property type="component" value="Unassembled WGS sequence"/>
</dbReference>
<dbReference type="SUPFAM" id="SSF56935">
    <property type="entry name" value="Porins"/>
    <property type="match status" value="1"/>
</dbReference>
<evidence type="ECO:0000313" key="2">
    <source>
        <dbReference type="EMBL" id="RAK11683.1"/>
    </source>
</evidence>
<evidence type="ECO:0000256" key="1">
    <source>
        <dbReference type="SAM" id="SignalP"/>
    </source>
</evidence>
<dbReference type="AlphaFoldDB" id="A0A327XSE9"/>
<feature type="chain" id="PRO_5016249040" evidence="1">
    <location>
        <begin position="27"/>
        <end position="431"/>
    </location>
</feature>
<comment type="caution">
    <text evidence="2">The sequence shown here is derived from an EMBL/GenBank/DDBJ whole genome shotgun (WGS) entry which is preliminary data.</text>
</comment>
<reference evidence="2 3" key="1">
    <citation type="submission" date="2018-06" db="EMBL/GenBank/DDBJ databases">
        <title>Genomic Encyclopedia of Archaeal and Bacterial Type Strains, Phase II (KMG-II): from individual species to whole genera.</title>
        <authorList>
            <person name="Goeker M."/>
        </authorList>
    </citation>
    <scope>NUCLEOTIDE SEQUENCE [LARGE SCALE GENOMIC DNA]</scope>
    <source>
        <strain evidence="2 3">DSM 22011</strain>
    </source>
</reference>
<dbReference type="OrthoDB" id="7756354at2"/>
<protein>
    <submittedName>
        <fullName evidence="2">Uncharacterized protein (PEP-CTERM system associated)</fullName>
    </submittedName>
</protein>
<sequence length="431" mass="45169">MKRPFPRRTATALAALSLACALPLAAQEAGGVLMQFTLSQRLQTLTNPDLVPGEEDESSFSSNTNLGFSLSSVTRTDKLTLTLGGSLRHVDAPNADDDVAFGFQSPSAGLSYARIVGTNRLSAGINLAVSDISYLRSVTVADTDSTDPDGGIPDDTVIDIDDEYSTGTRRELGANAEIGFGVGGPVELGLSLNARSIRYSDAGPSYDDSDGYGLRGSWALALPPGVMLSGGLGYSQFKEDGSSTRDTWSLSNTLALQQARGTLSGTLGLSRIEEGTRSTIDVGWSQALPDGALGVNLGVTRAASGDAGLTGGLSWSQDLPNGRVKAALRHGFGANSDDQETRFTNASASLSHQLTPLTAMTLGVSYVRNEVSDSDSTTRQGALNAGVSHDLGQDWGLGAGYRHTVRREDGPDWAASDSLYLSLGRTFSVRY</sequence>
<evidence type="ECO:0000313" key="3">
    <source>
        <dbReference type="Proteomes" id="UP000249165"/>
    </source>
</evidence>
<keyword evidence="3" id="KW-1185">Reference proteome</keyword>
<dbReference type="RefSeq" id="WP_111551073.1">
    <property type="nucleotide sequence ID" value="NZ_LIGK01000037.1"/>
</dbReference>
<feature type="signal peptide" evidence="1">
    <location>
        <begin position="1"/>
        <end position="26"/>
    </location>
</feature>